<evidence type="ECO:0000259" key="3">
    <source>
        <dbReference type="PROSITE" id="PS50206"/>
    </source>
</evidence>
<dbReference type="PANTHER" id="PTHR21646">
    <property type="entry name" value="UBIQUITIN CARBOXYL-TERMINAL HYDROLASE"/>
    <property type="match status" value="1"/>
</dbReference>
<evidence type="ECO:0000313" key="6">
    <source>
        <dbReference type="Proteomes" id="UP000799772"/>
    </source>
</evidence>
<dbReference type="SMART" id="SM00450">
    <property type="entry name" value="RHOD"/>
    <property type="match status" value="1"/>
</dbReference>
<reference evidence="5" key="1">
    <citation type="journal article" date="2020" name="Stud. Mycol.">
        <title>101 Dothideomycetes genomes: a test case for predicting lifestyles and emergence of pathogens.</title>
        <authorList>
            <person name="Haridas S."/>
            <person name="Albert R."/>
            <person name="Binder M."/>
            <person name="Bloem J."/>
            <person name="Labutti K."/>
            <person name="Salamov A."/>
            <person name="Andreopoulos B."/>
            <person name="Baker S."/>
            <person name="Barry K."/>
            <person name="Bills G."/>
            <person name="Bluhm B."/>
            <person name="Cannon C."/>
            <person name="Castanera R."/>
            <person name="Culley D."/>
            <person name="Daum C."/>
            <person name="Ezra D."/>
            <person name="Gonzalez J."/>
            <person name="Henrissat B."/>
            <person name="Kuo A."/>
            <person name="Liang C."/>
            <person name="Lipzen A."/>
            <person name="Lutzoni F."/>
            <person name="Magnuson J."/>
            <person name="Mondo S."/>
            <person name="Nolan M."/>
            <person name="Ohm R."/>
            <person name="Pangilinan J."/>
            <person name="Park H.-J."/>
            <person name="Ramirez L."/>
            <person name="Alfaro M."/>
            <person name="Sun H."/>
            <person name="Tritt A."/>
            <person name="Yoshinaga Y."/>
            <person name="Zwiers L.-H."/>
            <person name="Turgeon B."/>
            <person name="Goodwin S."/>
            <person name="Spatafora J."/>
            <person name="Crous P."/>
            <person name="Grigoriev I."/>
        </authorList>
    </citation>
    <scope>NUCLEOTIDE SEQUENCE</scope>
    <source>
        <strain evidence="5">CBS 133067</strain>
    </source>
</reference>
<evidence type="ECO:0000259" key="4">
    <source>
        <dbReference type="PROSITE" id="PS50235"/>
    </source>
</evidence>
<dbReference type="SUPFAM" id="SSF52821">
    <property type="entry name" value="Rhodanese/Cell cycle control phosphatase"/>
    <property type="match status" value="1"/>
</dbReference>
<dbReference type="Gene3D" id="3.40.250.10">
    <property type="entry name" value="Rhodanese-like domain"/>
    <property type="match status" value="1"/>
</dbReference>
<dbReference type="PANTHER" id="PTHR21646:SF23">
    <property type="entry name" value="UBIQUITIN CARBOXYL-TERMINAL HYDROLASE USP2"/>
    <property type="match status" value="1"/>
</dbReference>
<dbReference type="Pfam" id="PF00443">
    <property type="entry name" value="UCH"/>
    <property type="match status" value="1"/>
</dbReference>
<accession>A0A9P4I2P9</accession>
<feature type="compositionally biased region" description="Polar residues" evidence="2">
    <location>
        <begin position="102"/>
        <end position="132"/>
    </location>
</feature>
<evidence type="ECO:0000313" key="5">
    <source>
        <dbReference type="EMBL" id="KAF2092534.1"/>
    </source>
</evidence>
<dbReference type="InterPro" id="IPR038765">
    <property type="entry name" value="Papain-like_cys_pep_sf"/>
</dbReference>
<feature type="domain" description="USP" evidence="4">
    <location>
        <begin position="655"/>
        <end position="1028"/>
    </location>
</feature>
<dbReference type="InterPro" id="IPR028889">
    <property type="entry name" value="USP"/>
</dbReference>
<evidence type="ECO:0000256" key="1">
    <source>
        <dbReference type="ARBA" id="ARBA00009085"/>
    </source>
</evidence>
<dbReference type="OrthoDB" id="292964at2759"/>
<keyword evidence="6" id="KW-1185">Reference proteome</keyword>
<protein>
    <submittedName>
        <fullName evidence="5">Cysteine proteinase</fullName>
    </submittedName>
</protein>
<sequence length="1034" mass="115501">MGHLLTVAEQATKGAEYLVQYRRPDMAYVEYLVAMEIVSRSIPRHKDAVILHQDRGSMHRLNKDLAKRLSAMSDQFDSIKNIIENDNRRSGVQPTYGGSPGGQVQQRPSTAQGVHGSETQGSSQRSSVNGRSTPEGIHPGSLRPAIRPKPPNLHGHAINGVSPRAPAIDPLNERFARLRTGGQPITNGDSYARQGAVGDGPSARMPSPPDFGSNSLSRVTSASSSASHSSRLTGARDMPPPHPPKLPLDTSFASALPKAPSPTYSPARNMPTPGGINPPRSTARSIVGTGGRSNSIVSSISNAPPGANSDTDSYFPDSSSGARSGTSVRRKSVYMPSESQISAEKLYDYQKMFNVLVIDVRPREDFDAGHIYTQNIMCVEPAGLRSGMSADQLQESLVLSPDREQAMFERRDHFDLVVYYDASTYSTGFLQGPPRNESEKALKELYDCLYEFNGDKPLQRPPILLMGGITAWADLLGQNALITSSTSSTKRMKAARPIKRVPPAGSNSQLYVRKKRLRDYNPLDPEEERKWAERARTESIALQESLAEEGFEEEDGEEAVPIYRTTEDFLRRYPEVSPIAQSMTSPVSRKSPVPSYPVTSMPTIPSRPAPSVPPVAYRGAHEREPSGYTLGARGPQLASYVPQNEMPHNIRLPRTGLINFGSTCYMNATVQCLNATLPLTRIFRNGSYRKIIQRENWKGSKGLLPENYANLILHLWKNDVTACRPSTFRNFCARLNREWGSDRQQDAKEFFDFLIDVLHEDLNWNWNNPPPHVLSELEEQLREKTPKPFASKVEWARYTKRERSVVSDLFAGQHASRLRCTTCGTTSTTYEAFYSISVEIPRSGAATIEQCLQSYCAEEMLSGDEVWKCPRCKKEREATKQITITRAPRYLVVHFKRFSASHTESARKVRTPIDFPLNGLDLEPLMLPPPTAEEVNQAIRDRGIESVKKDCALDEAMTPPYRYNCYAVMRHIGQTLHSGHYVALVKDTGRQCWKYFNDDRVSDFDPRALRRGDELQNEQAYIVFFERDFEGHGR</sequence>
<dbReference type="EMBL" id="ML978145">
    <property type="protein sequence ID" value="KAF2092534.1"/>
    <property type="molecule type" value="Genomic_DNA"/>
</dbReference>
<dbReference type="GO" id="GO:0004843">
    <property type="term" value="F:cysteine-type deubiquitinase activity"/>
    <property type="evidence" value="ECO:0007669"/>
    <property type="project" value="InterPro"/>
</dbReference>
<feature type="compositionally biased region" description="Low complexity" evidence="2">
    <location>
        <begin position="213"/>
        <end position="233"/>
    </location>
</feature>
<dbReference type="SUPFAM" id="SSF54001">
    <property type="entry name" value="Cysteine proteinases"/>
    <property type="match status" value="1"/>
</dbReference>
<name>A0A9P4I2P9_9PEZI</name>
<dbReference type="InterPro" id="IPR050185">
    <property type="entry name" value="Ub_carboxyl-term_hydrolase"/>
</dbReference>
<feature type="compositionally biased region" description="Polar residues" evidence="2">
    <location>
        <begin position="292"/>
        <end position="327"/>
    </location>
</feature>
<comment type="caution">
    <text evidence="5">The sequence shown here is derived from an EMBL/GenBank/DDBJ whole genome shotgun (WGS) entry which is preliminary data.</text>
</comment>
<comment type="similarity">
    <text evidence="1">Belongs to the peptidase C19 family.</text>
</comment>
<feature type="region of interest" description="Disordered" evidence="2">
    <location>
        <begin position="180"/>
        <end position="335"/>
    </location>
</feature>
<dbReference type="PROSITE" id="PS50235">
    <property type="entry name" value="USP_3"/>
    <property type="match status" value="1"/>
</dbReference>
<proteinExistence type="inferred from homology"/>
<dbReference type="InterPro" id="IPR001763">
    <property type="entry name" value="Rhodanese-like_dom"/>
</dbReference>
<feature type="domain" description="Rhodanese" evidence="3">
    <location>
        <begin position="351"/>
        <end position="371"/>
    </location>
</feature>
<dbReference type="AlphaFoldDB" id="A0A9P4I2P9"/>
<gene>
    <name evidence="5" type="ORF">NA57DRAFT_50043</name>
</gene>
<dbReference type="InterPro" id="IPR001394">
    <property type="entry name" value="Peptidase_C19_UCH"/>
</dbReference>
<dbReference type="InterPro" id="IPR036873">
    <property type="entry name" value="Rhodanese-like_dom_sf"/>
</dbReference>
<dbReference type="Gene3D" id="3.90.70.10">
    <property type="entry name" value="Cysteine proteinases"/>
    <property type="match status" value="1"/>
</dbReference>
<organism evidence="5 6">
    <name type="scientific">Rhizodiscina lignyota</name>
    <dbReference type="NCBI Taxonomy" id="1504668"/>
    <lineage>
        <taxon>Eukaryota</taxon>
        <taxon>Fungi</taxon>
        <taxon>Dikarya</taxon>
        <taxon>Ascomycota</taxon>
        <taxon>Pezizomycotina</taxon>
        <taxon>Dothideomycetes</taxon>
        <taxon>Pleosporomycetidae</taxon>
        <taxon>Aulographales</taxon>
        <taxon>Rhizodiscinaceae</taxon>
        <taxon>Rhizodiscina</taxon>
    </lineage>
</organism>
<feature type="region of interest" description="Disordered" evidence="2">
    <location>
        <begin position="581"/>
        <end position="613"/>
    </location>
</feature>
<dbReference type="Proteomes" id="UP000799772">
    <property type="component" value="Unassembled WGS sequence"/>
</dbReference>
<evidence type="ECO:0000256" key="2">
    <source>
        <dbReference type="SAM" id="MobiDB-lite"/>
    </source>
</evidence>
<dbReference type="PROSITE" id="PS00972">
    <property type="entry name" value="USP_1"/>
    <property type="match status" value="1"/>
</dbReference>
<dbReference type="CDD" id="cd02674">
    <property type="entry name" value="Peptidase_C19R"/>
    <property type="match status" value="1"/>
</dbReference>
<dbReference type="PROSITE" id="PS50206">
    <property type="entry name" value="RHODANESE_3"/>
    <property type="match status" value="1"/>
</dbReference>
<dbReference type="GO" id="GO:0016579">
    <property type="term" value="P:protein deubiquitination"/>
    <property type="evidence" value="ECO:0007669"/>
    <property type="project" value="InterPro"/>
</dbReference>
<dbReference type="InterPro" id="IPR018200">
    <property type="entry name" value="USP_CS"/>
</dbReference>
<feature type="region of interest" description="Disordered" evidence="2">
    <location>
        <begin position="82"/>
        <end position="165"/>
    </location>
</feature>